<dbReference type="OrthoDB" id="32195at2"/>
<evidence type="ECO:0000313" key="3">
    <source>
        <dbReference type="Proteomes" id="UP000005938"/>
    </source>
</evidence>
<reference evidence="2 3" key="1">
    <citation type="journal article" date="2012" name="J. Bacteriol.">
        <title>Genome Sequence of the Halotolerant Bacterium Imtechella halotolerans K1T.</title>
        <authorList>
            <person name="Kumar S."/>
            <person name="Vikram S."/>
            <person name="Subramanian S."/>
            <person name="Raghava G.P."/>
            <person name="Pinnaka A.K."/>
        </authorList>
    </citation>
    <scope>NUCLEOTIDE SEQUENCE [LARGE SCALE GENOMIC DNA]</scope>
    <source>
        <strain evidence="2 3">K1</strain>
    </source>
</reference>
<evidence type="ECO:0000256" key="1">
    <source>
        <dbReference type="SAM" id="SignalP"/>
    </source>
</evidence>
<protein>
    <submittedName>
        <fullName evidence="2">Uncharacterized protein</fullName>
    </submittedName>
</protein>
<proteinExistence type="predicted"/>
<feature type="chain" id="PRO_5003634970" evidence="1">
    <location>
        <begin position="23"/>
        <end position="308"/>
    </location>
</feature>
<accession>I0W6Y1</accession>
<dbReference type="AlphaFoldDB" id="I0W6Y1"/>
<sequence length="308" mass="35981">MIFKTQHTALLFSLCICLKINAQENTSSSDFNVPKNTEILLEITGMYDTEKNTFTQTLVKEYLFNSNGKLLKLTENSNENSGNQYIYHYDLDGELYKMDYHIGSTHEGIVGSTTFTTEKDHYKTTYLRKELNGETSKRIEFYNEAGQLRGKSVYNAFGEREVQIEFDGKKAYRTKLFKDNKIVSDVIYTTSNNGNVSSRKEYIQPGRKHSLEQLTTIRYNSKGDPVKKIKYYESKAGLKPKVKKTYLLEYWYDDYLWVARMEFENDSKPNTEHSITLRHIKTTNNLYTIKNEKVILDLIKKKNKNVKI</sequence>
<organism evidence="2 3">
    <name type="scientific">Imtechella halotolerans K1</name>
    <dbReference type="NCBI Taxonomy" id="946077"/>
    <lineage>
        <taxon>Bacteria</taxon>
        <taxon>Pseudomonadati</taxon>
        <taxon>Bacteroidota</taxon>
        <taxon>Flavobacteriia</taxon>
        <taxon>Flavobacteriales</taxon>
        <taxon>Flavobacteriaceae</taxon>
        <taxon>Imtechella</taxon>
    </lineage>
</organism>
<evidence type="ECO:0000313" key="2">
    <source>
        <dbReference type="EMBL" id="EID72147.1"/>
    </source>
</evidence>
<keyword evidence="1" id="KW-0732">Signal</keyword>
<keyword evidence="3" id="KW-1185">Reference proteome</keyword>
<name>I0W6Y1_9FLAO</name>
<dbReference type="RefSeq" id="WP_008240856.1">
    <property type="nucleotide sequence ID" value="NZ_AJJU01000037.1"/>
</dbReference>
<dbReference type="EMBL" id="AJJU01000037">
    <property type="protein sequence ID" value="EID72147.1"/>
    <property type="molecule type" value="Genomic_DNA"/>
</dbReference>
<dbReference type="Proteomes" id="UP000005938">
    <property type="component" value="Unassembled WGS sequence"/>
</dbReference>
<gene>
    <name evidence="2" type="ORF">W5A_11606</name>
</gene>
<comment type="caution">
    <text evidence="2">The sequence shown here is derived from an EMBL/GenBank/DDBJ whole genome shotgun (WGS) entry which is preliminary data.</text>
</comment>
<feature type="signal peptide" evidence="1">
    <location>
        <begin position="1"/>
        <end position="22"/>
    </location>
</feature>
<dbReference type="STRING" id="946077.W5A_11606"/>